<reference evidence="2" key="1">
    <citation type="submission" date="2020-05" db="EMBL/GenBank/DDBJ databases">
        <authorList>
            <person name="Chiriac C."/>
            <person name="Salcher M."/>
            <person name="Ghai R."/>
            <person name="Kavagutti S V."/>
        </authorList>
    </citation>
    <scope>NUCLEOTIDE SEQUENCE</scope>
</reference>
<evidence type="ECO:0000256" key="1">
    <source>
        <dbReference type="SAM" id="Phobius"/>
    </source>
</evidence>
<protein>
    <submittedName>
        <fullName evidence="2">Unannotated protein</fullName>
    </submittedName>
</protein>
<keyword evidence="1" id="KW-0812">Transmembrane</keyword>
<dbReference type="AlphaFoldDB" id="A0A6J7IN10"/>
<accession>A0A6J7IN10</accession>
<dbReference type="EMBL" id="CAFBMX010000005">
    <property type="protein sequence ID" value="CAB4932155.1"/>
    <property type="molecule type" value="Genomic_DNA"/>
</dbReference>
<proteinExistence type="predicted"/>
<gene>
    <name evidence="2" type="ORF">UFOPK3674_01233</name>
</gene>
<sequence>MPHRLFGRAHAAIHHAGRRLKGSDGQGTVEYVALILLIAGVLAGVIAAAGGLKGGGIAQTVVGKMKSAIDEVGRGR</sequence>
<organism evidence="2">
    <name type="scientific">freshwater metagenome</name>
    <dbReference type="NCBI Taxonomy" id="449393"/>
    <lineage>
        <taxon>unclassified sequences</taxon>
        <taxon>metagenomes</taxon>
        <taxon>ecological metagenomes</taxon>
    </lineage>
</organism>
<keyword evidence="1" id="KW-0472">Membrane</keyword>
<evidence type="ECO:0000313" key="2">
    <source>
        <dbReference type="EMBL" id="CAB4932155.1"/>
    </source>
</evidence>
<keyword evidence="1" id="KW-1133">Transmembrane helix</keyword>
<name>A0A6J7IN10_9ZZZZ</name>
<feature type="transmembrane region" description="Helical" evidence="1">
    <location>
        <begin position="31"/>
        <end position="52"/>
    </location>
</feature>